<dbReference type="Proteomes" id="UP000219573">
    <property type="component" value="Unassembled WGS sequence"/>
</dbReference>
<evidence type="ECO:0000313" key="2">
    <source>
        <dbReference type="EMBL" id="SNY19408.1"/>
    </source>
</evidence>
<dbReference type="InterPro" id="IPR010064">
    <property type="entry name" value="HK97-gp10_tail"/>
</dbReference>
<evidence type="ECO:0000256" key="1">
    <source>
        <dbReference type="SAM" id="MobiDB-lite"/>
    </source>
</evidence>
<evidence type="ECO:0000313" key="3">
    <source>
        <dbReference type="Proteomes" id="UP000219573"/>
    </source>
</evidence>
<dbReference type="EMBL" id="OBDZ01000005">
    <property type="protein sequence ID" value="SNY19408.1"/>
    <property type="molecule type" value="Genomic_DNA"/>
</dbReference>
<feature type="compositionally biased region" description="Basic and acidic residues" evidence="1">
    <location>
        <begin position="65"/>
        <end position="107"/>
    </location>
</feature>
<dbReference type="AlphaFoldDB" id="A0A285G7N3"/>
<accession>A0A285G7N3</accession>
<organism evidence="2 3">
    <name type="scientific">Orenia metallireducens</name>
    <dbReference type="NCBI Taxonomy" id="1413210"/>
    <lineage>
        <taxon>Bacteria</taxon>
        <taxon>Bacillati</taxon>
        <taxon>Bacillota</taxon>
        <taxon>Clostridia</taxon>
        <taxon>Halanaerobiales</taxon>
        <taxon>Halobacteroidaceae</taxon>
        <taxon>Orenia</taxon>
    </lineage>
</organism>
<reference evidence="3" key="1">
    <citation type="submission" date="2017-09" db="EMBL/GenBank/DDBJ databases">
        <authorList>
            <person name="Varghese N."/>
            <person name="Submissions S."/>
        </authorList>
    </citation>
    <scope>NUCLEOTIDE SEQUENCE [LARGE SCALE GENOMIC DNA]</scope>
    <source>
        <strain evidence="3">MSL47</strain>
    </source>
</reference>
<proteinExistence type="predicted"/>
<keyword evidence="3" id="KW-1185">Reference proteome</keyword>
<protein>
    <submittedName>
        <fullName evidence="2">Bacteriophage HK97-gp10, putative tail-component</fullName>
    </submittedName>
</protein>
<dbReference type="RefSeq" id="WP_097016944.1">
    <property type="nucleotide sequence ID" value="NZ_OBDZ01000005.1"/>
</dbReference>
<gene>
    <name evidence="2" type="ORF">SAMN06265827_105115</name>
</gene>
<sequence length="128" mass="14501">MSNSIDIDDLASAITQEMKNYTEDVSEGIEKEALKTANEARDELKQTSPKNTGEYADGWSRKKTGRGDEVGHTVYNKEKPQLTHLLEDGHLNRDGSRTPGQKHIEPVEEKYNQLFEKRVEEIIKKGGE</sequence>
<feature type="region of interest" description="Disordered" evidence="1">
    <location>
        <begin position="37"/>
        <end position="107"/>
    </location>
</feature>
<dbReference type="Pfam" id="PF04883">
    <property type="entry name" value="HK97-gp10_like"/>
    <property type="match status" value="1"/>
</dbReference>
<name>A0A285G7N3_9FIRM</name>